<dbReference type="HOGENOM" id="CLU_2466946_0_0_11"/>
<evidence type="ECO:0000313" key="1">
    <source>
        <dbReference type="EMBL" id="ABG92295.1"/>
    </source>
</evidence>
<protein>
    <submittedName>
        <fullName evidence="1">Uncharacterized protein</fullName>
    </submittedName>
</protein>
<dbReference type="KEGG" id="rha:RHA1_ro00459"/>
<dbReference type="AlphaFoldDB" id="Q0SJJ1"/>
<sequence length="88" mass="9415">MDSDAVAVAALIRYYGRPYPGGDAYVGAHFDSWSRTGDRAGEVDRGPADDLVAVNRSPLARGPAWDLETAIWALPGIGRDEGDEADRP</sequence>
<gene>
    <name evidence="1" type="ordered locus">RHA1_ro00459</name>
</gene>
<proteinExistence type="predicted"/>
<accession>Q0SJJ1</accession>
<organism evidence="1 2">
    <name type="scientific">Rhodococcus jostii (strain RHA1)</name>
    <dbReference type="NCBI Taxonomy" id="101510"/>
    <lineage>
        <taxon>Bacteria</taxon>
        <taxon>Bacillati</taxon>
        <taxon>Actinomycetota</taxon>
        <taxon>Actinomycetes</taxon>
        <taxon>Mycobacteriales</taxon>
        <taxon>Nocardiaceae</taxon>
        <taxon>Rhodococcus</taxon>
    </lineage>
</organism>
<dbReference type="Proteomes" id="UP000008710">
    <property type="component" value="Chromosome"/>
</dbReference>
<evidence type="ECO:0000313" key="2">
    <source>
        <dbReference type="Proteomes" id="UP000008710"/>
    </source>
</evidence>
<name>Q0SJJ1_RHOJR</name>
<dbReference type="EMBL" id="CP000431">
    <property type="protein sequence ID" value="ABG92295.1"/>
    <property type="molecule type" value="Genomic_DNA"/>
</dbReference>
<reference evidence="2" key="1">
    <citation type="journal article" date="2006" name="Proc. Natl. Acad. Sci. U.S.A.">
        <title>The complete genome of Rhodococcus sp. RHA1 provides insights into a catabolic powerhouse.</title>
        <authorList>
            <person name="McLeod M.P."/>
            <person name="Warren R.L."/>
            <person name="Hsiao W.W.L."/>
            <person name="Araki N."/>
            <person name="Myhre M."/>
            <person name="Fernandes C."/>
            <person name="Miyazawa D."/>
            <person name="Wong W."/>
            <person name="Lillquist A.L."/>
            <person name="Wang D."/>
            <person name="Dosanjh M."/>
            <person name="Hara H."/>
            <person name="Petrescu A."/>
            <person name="Morin R.D."/>
            <person name="Yang G."/>
            <person name="Stott J.M."/>
            <person name="Schein J.E."/>
            <person name="Shin H."/>
            <person name="Smailus D."/>
            <person name="Siddiqui A.S."/>
            <person name="Marra M.A."/>
            <person name="Jones S.J.M."/>
            <person name="Holt R."/>
            <person name="Brinkman F.S.L."/>
            <person name="Miyauchi K."/>
            <person name="Fukuda M."/>
            <person name="Davies J.E."/>
            <person name="Mohn W.W."/>
            <person name="Eltis L.D."/>
        </authorList>
    </citation>
    <scope>NUCLEOTIDE SEQUENCE [LARGE SCALE GENOMIC DNA]</scope>
    <source>
        <strain evidence="2">RHA1</strain>
    </source>
</reference>